<proteinExistence type="predicted"/>
<evidence type="ECO:0000313" key="2">
    <source>
        <dbReference type="EMBL" id="VEU39207.1"/>
    </source>
</evidence>
<evidence type="ECO:0008006" key="4">
    <source>
        <dbReference type="Google" id="ProtNLM"/>
    </source>
</evidence>
<sequence length="510" mass="57700">MRRGESFVDQISWLGEQAQTQFLDLNLENHEARSLGGSPFPSFQRLSSYNSLDLDQKHTIRHQVIVWSVGIPDVKSHTVTIMFRVTLFWNDPPPRNLIAPSLATGRSRSNSNASSSYGDVPSMDAPGAAKEPASGYASNNNGTNVIGNDAGEQEDYFWEMDGRRKAIRRSRSTSFSNAINTNAPGASAIPRGNINISSGGNNDFEKETIDVPPISIINAETFETVGKPDVTLLRRKSRLMRFSCMYRARLMQESMNVAQFPHDSHDLVLKLGILSQRQPGGRWDRRKWKLGLANESDTQGSVRVPFGVLVDHVAVPGFRISDRGLEFEMAPIEFGHSNAAAGWNNNSNNKQSYHHHRAQDQEFCVKTKIRVKRNSAYYDRNIMPLLDILNLVSISILVSLDANNFFQRGLLCLNIAFVEVGLRTSLDARLPTVGYEIKMQKLLNSFFFSILYIVLESAAMKVLIENHDWPVQRTRIVDRVWAFLLLVNQLYLRIVIYKDFSLEVEFSDWR</sequence>
<reference evidence="2 3" key="1">
    <citation type="submission" date="2019-01" db="EMBL/GenBank/DDBJ databases">
        <authorList>
            <person name="Ferrante I. M."/>
        </authorList>
    </citation>
    <scope>NUCLEOTIDE SEQUENCE [LARGE SCALE GENOMIC DNA]</scope>
    <source>
        <strain evidence="2 3">B856</strain>
    </source>
</reference>
<organism evidence="2 3">
    <name type="scientific">Pseudo-nitzschia multistriata</name>
    <dbReference type="NCBI Taxonomy" id="183589"/>
    <lineage>
        <taxon>Eukaryota</taxon>
        <taxon>Sar</taxon>
        <taxon>Stramenopiles</taxon>
        <taxon>Ochrophyta</taxon>
        <taxon>Bacillariophyta</taxon>
        <taxon>Bacillariophyceae</taxon>
        <taxon>Bacillariophycidae</taxon>
        <taxon>Bacillariales</taxon>
        <taxon>Bacillariaceae</taxon>
        <taxon>Pseudo-nitzschia</taxon>
    </lineage>
</organism>
<dbReference type="OrthoDB" id="42679at2759"/>
<feature type="region of interest" description="Disordered" evidence="1">
    <location>
        <begin position="100"/>
        <end position="149"/>
    </location>
</feature>
<name>A0A448ZAW2_9STRA</name>
<evidence type="ECO:0000313" key="3">
    <source>
        <dbReference type="Proteomes" id="UP000291116"/>
    </source>
</evidence>
<accession>A0A448ZAW2</accession>
<keyword evidence="3" id="KW-1185">Reference proteome</keyword>
<feature type="compositionally biased region" description="Polar residues" evidence="1">
    <location>
        <begin position="136"/>
        <end position="146"/>
    </location>
</feature>
<dbReference type="Proteomes" id="UP000291116">
    <property type="component" value="Unassembled WGS sequence"/>
</dbReference>
<protein>
    <recommendedName>
        <fullName evidence="4">Neurotransmitter-gated ion-channel ligand-binding domain-containing protein</fullName>
    </recommendedName>
</protein>
<dbReference type="EMBL" id="CAACVS010000210">
    <property type="protein sequence ID" value="VEU39207.1"/>
    <property type="molecule type" value="Genomic_DNA"/>
</dbReference>
<gene>
    <name evidence="2" type="ORF">PSNMU_V1.4_AUG-EV-PASAV3_0060480</name>
</gene>
<dbReference type="AlphaFoldDB" id="A0A448ZAW2"/>
<feature type="compositionally biased region" description="Low complexity" evidence="1">
    <location>
        <begin position="106"/>
        <end position="116"/>
    </location>
</feature>
<feature type="region of interest" description="Disordered" evidence="1">
    <location>
        <begin position="178"/>
        <end position="200"/>
    </location>
</feature>
<evidence type="ECO:0000256" key="1">
    <source>
        <dbReference type="SAM" id="MobiDB-lite"/>
    </source>
</evidence>